<dbReference type="Gene3D" id="2.60.40.1260">
    <property type="entry name" value="Lamin Tail domain"/>
    <property type="match status" value="1"/>
</dbReference>
<dbReference type="GO" id="GO:0006998">
    <property type="term" value="P:nuclear envelope organization"/>
    <property type="evidence" value="ECO:0007669"/>
    <property type="project" value="TreeGrafter"/>
</dbReference>
<keyword evidence="1" id="KW-0403">Intermediate filament</keyword>
<feature type="coiled-coil region" evidence="3">
    <location>
        <begin position="1181"/>
        <end position="1254"/>
    </location>
</feature>
<dbReference type="GO" id="GO:0005652">
    <property type="term" value="C:nuclear lamina"/>
    <property type="evidence" value="ECO:0007669"/>
    <property type="project" value="TreeGrafter"/>
</dbReference>
<dbReference type="SUPFAM" id="SSF74853">
    <property type="entry name" value="Lamin A/C globular tail domain"/>
    <property type="match status" value="1"/>
</dbReference>
<feature type="coiled-coil region" evidence="3">
    <location>
        <begin position="721"/>
        <end position="775"/>
    </location>
</feature>
<feature type="compositionally biased region" description="Low complexity" evidence="4">
    <location>
        <begin position="345"/>
        <end position="362"/>
    </location>
</feature>
<dbReference type="GO" id="GO:0031507">
    <property type="term" value="P:heterochromatin formation"/>
    <property type="evidence" value="ECO:0007669"/>
    <property type="project" value="TreeGrafter"/>
</dbReference>
<evidence type="ECO:0000256" key="3">
    <source>
        <dbReference type="SAM" id="Coils"/>
    </source>
</evidence>
<dbReference type="InterPro" id="IPR039008">
    <property type="entry name" value="IF_rod_dom"/>
</dbReference>
<dbReference type="GO" id="GO:0005200">
    <property type="term" value="F:structural constituent of cytoskeleton"/>
    <property type="evidence" value="ECO:0007669"/>
    <property type="project" value="TreeGrafter"/>
</dbReference>
<dbReference type="PANTHER" id="PTHR45721:SF1">
    <property type="entry name" value="INTERMEDIATE FILAMENT PROTEIN IFC-2"/>
    <property type="match status" value="1"/>
</dbReference>
<dbReference type="InterPro" id="IPR036415">
    <property type="entry name" value="Lamin_tail_dom_sf"/>
</dbReference>
<dbReference type="EMBL" id="CANHGI010000006">
    <property type="protein sequence ID" value="CAI5455021.1"/>
    <property type="molecule type" value="Genomic_DNA"/>
</dbReference>
<dbReference type="Proteomes" id="UP001152747">
    <property type="component" value="Unassembled WGS sequence"/>
</dbReference>
<sequence length="1445" mass="164569">MLVAKYEPGKKGNISHQIPSSIRTITNTSLISSSSDPSSQVIKASGIRNEDEKPLCTLYVSFPDNQNKEVTTSHIFSNSKPQLYPQTRRTVYKTSKQLKDGNNSQMSMTSPSIYTDDEIYGRHRLGSTANTKTSSTRSTPTHLYDNQLVQEVSLTYSAPYTSVAKPNQPLAVQIGTPIANSIDEYSRIYEENGNNLHSYYSDYSGQYISQLEADKQKQKNLESVERLLRSGKIETEFPIKHSESSPEEIPYFSAQSAIQSGKTTPIYTPRATPVVDSRASTVRLPSSLSHNTIISESTTIEELTTITTTNRRKDTSDMPTVNALTEQFERSANHEKKEALKSRKSPNYSTTNNINNNSNGHGKNSRVVVINRSNHNQYSNSHNNNRVRHVEKPTYSPTGIVTTTIVDIEPPGYGRRARIEEYRIEEEYRSTKTYPAGYYQQQNQQTQQQTNQNQTREEAVEMYVRSQSRSGANSRSNNYAPDTPSPTVRNVIDQFETRIEERGGVRSVPIEKENIPRSISRVEMNVSDEKQKEHSFNEREIIIHRREVEKPRPVEVPLPAPIVKTFEETTTIRMEGSPMRYEEVPRVHFNEEVEQKVEEIEVEPSIIESSPRVRPYQPEFIRTYEEEITTTVRRDGGFGSELRTIVSDPAPDSVPRSYAPPPPTPVSPAMSRYEETVITTTTALISNKSDDEIVIPTAEDSEPEVKTPEPIPENTYNKEFEPEEKEEINRLKKEKEEEELRRRKEIEEQKEILQRELEEKRKQQADETYEQFKKLYDRTIKVNTQEEWSTTTRRRDRSLPPTTTSSNLETPKMSAGYGISGSHSSHVVETVESSHQYVRGATEVGSNLYSAYDSIRGRSSSRNADRLASADVRSISEGRTYNAYGTSGYGQIQSGFTTGGGAICTSHIRDAREREKREIGMLNDRLADYIEKVRFLEAQNRLHSTDIEHLRNGFKGQGSISGLFEHEVRQSKTVIEQIVSQRAQFEREAGTLTAQIEELKGKLSDAIGNIKGHRTNFDVDLERLAQLEAEIALTKRKINIVEEDVIRVRRENDNVLRDISRIRGLIHHEAAGKNEQSLRVQDLLHRINGLKTENSSKIDVELEFIRRDTTSENRDYFRRELQAAMRDIRADYEARSHATRVELETWYRTTISKYQHVARPVENREQLLEIRNTLISVKQHLSQVENRNLLLQRQIEDLSLQLTSDHKEYEIGLQEKDALIAKIREQSQELVIQMEKLCENEITLRAEIERYRNLLNGANVTTYVSQGYASTPSRTRVIETTTTTHSSSNSQYSGIGASAVHQIGSGVGSVLGGAGTQKPDRIHDEQSEDENGRQYHSWYKGTIRVKTVTPDYIELENICKIRLVDVGGFRVEHRVNGVLQGSVTINQSLVLSPKQTLRIFTSSHASLNGEFIINVRQFDASINSRTSIFNATEPNEERGWFIYLS</sequence>
<accession>A0A9P1N8H2</accession>
<dbReference type="SUPFAM" id="SSF64593">
    <property type="entry name" value="Intermediate filament protein, coiled coil region"/>
    <property type="match status" value="1"/>
</dbReference>
<keyword evidence="8" id="KW-1185">Reference proteome</keyword>
<evidence type="ECO:0000256" key="1">
    <source>
        <dbReference type="ARBA" id="ARBA00022754"/>
    </source>
</evidence>
<evidence type="ECO:0000256" key="2">
    <source>
        <dbReference type="ARBA" id="ARBA00023054"/>
    </source>
</evidence>
<feature type="compositionally biased region" description="Basic and acidic residues" evidence="4">
    <location>
        <begin position="330"/>
        <end position="341"/>
    </location>
</feature>
<feature type="region of interest" description="Disordered" evidence="4">
    <location>
        <begin position="786"/>
        <end position="821"/>
    </location>
</feature>
<feature type="compositionally biased region" description="Basic and acidic residues" evidence="4">
    <location>
        <begin position="1318"/>
        <end position="1332"/>
    </location>
</feature>
<evidence type="ECO:0000259" key="5">
    <source>
        <dbReference type="PROSITE" id="PS51841"/>
    </source>
</evidence>
<protein>
    <recommendedName>
        <fullName evidence="9">IF rod domain-containing protein</fullName>
    </recommendedName>
</protein>
<dbReference type="GO" id="GO:0051664">
    <property type="term" value="P:nuclear pore localization"/>
    <property type="evidence" value="ECO:0007669"/>
    <property type="project" value="TreeGrafter"/>
</dbReference>
<evidence type="ECO:0000256" key="4">
    <source>
        <dbReference type="SAM" id="MobiDB-lite"/>
    </source>
</evidence>
<evidence type="ECO:0008006" key="9">
    <source>
        <dbReference type="Google" id="ProtNLM"/>
    </source>
</evidence>
<evidence type="ECO:0000313" key="8">
    <source>
        <dbReference type="Proteomes" id="UP001152747"/>
    </source>
</evidence>
<organism evidence="7 8">
    <name type="scientific">Caenorhabditis angaria</name>
    <dbReference type="NCBI Taxonomy" id="860376"/>
    <lineage>
        <taxon>Eukaryota</taxon>
        <taxon>Metazoa</taxon>
        <taxon>Ecdysozoa</taxon>
        <taxon>Nematoda</taxon>
        <taxon>Chromadorea</taxon>
        <taxon>Rhabditida</taxon>
        <taxon>Rhabditina</taxon>
        <taxon>Rhabditomorpha</taxon>
        <taxon>Rhabditoidea</taxon>
        <taxon>Rhabditidae</taxon>
        <taxon>Peloderinae</taxon>
        <taxon>Caenorhabditis</taxon>
    </lineage>
</organism>
<dbReference type="PANTHER" id="PTHR45721">
    <property type="entry name" value="LAMIN DM0-RELATED"/>
    <property type="match status" value="1"/>
</dbReference>
<evidence type="ECO:0000259" key="6">
    <source>
        <dbReference type="PROSITE" id="PS51842"/>
    </source>
</evidence>
<feature type="domain" description="IF rod" evidence="6">
    <location>
        <begin position="915"/>
        <end position="1262"/>
    </location>
</feature>
<feature type="compositionally biased region" description="Polar residues" evidence="4">
    <location>
        <begin position="800"/>
        <end position="809"/>
    </location>
</feature>
<dbReference type="InterPro" id="IPR001322">
    <property type="entry name" value="Lamin_tail_dom"/>
</dbReference>
<proteinExistence type="predicted"/>
<dbReference type="GO" id="GO:0090435">
    <property type="term" value="P:protein localization to nuclear envelope"/>
    <property type="evidence" value="ECO:0007669"/>
    <property type="project" value="TreeGrafter"/>
</dbReference>
<feature type="domain" description="LTD" evidence="5">
    <location>
        <begin position="1331"/>
        <end position="1445"/>
    </location>
</feature>
<dbReference type="GO" id="GO:0007097">
    <property type="term" value="P:nuclear migration"/>
    <property type="evidence" value="ECO:0007669"/>
    <property type="project" value="TreeGrafter"/>
</dbReference>
<reference evidence="7" key="1">
    <citation type="submission" date="2022-11" db="EMBL/GenBank/DDBJ databases">
        <authorList>
            <person name="Kikuchi T."/>
        </authorList>
    </citation>
    <scope>NUCLEOTIDE SEQUENCE</scope>
    <source>
        <strain evidence="7">PS1010</strain>
    </source>
</reference>
<dbReference type="OrthoDB" id="2441647at2759"/>
<feature type="region of interest" description="Disordered" evidence="4">
    <location>
        <begin position="330"/>
        <end position="364"/>
    </location>
</feature>
<dbReference type="PROSITE" id="PS51842">
    <property type="entry name" value="IF_ROD_2"/>
    <property type="match status" value="1"/>
</dbReference>
<feature type="compositionally biased region" description="Polar residues" evidence="4">
    <location>
        <begin position="465"/>
        <end position="488"/>
    </location>
</feature>
<feature type="coiled-coil region" evidence="3">
    <location>
        <begin position="912"/>
        <end position="939"/>
    </location>
</feature>
<feature type="compositionally biased region" description="Low complexity" evidence="4">
    <location>
        <begin position="441"/>
        <end position="454"/>
    </location>
</feature>
<evidence type="ECO:0000313" key="7">
    <source>
        <dbReference type="EMBL" id="CAI5455021.1"/>
    </source>
</evidence>
<gene>
    <name evidence="7" type="ORF">CAMP_LOCUS17658</name>
</gene>
<dbReference type="SMART" id="SM01391">
    <property type="entry name" value="Filament"/>
    <property type="match status" value="1"/>
</dbReference>
<keyword evidence="2 3" id="KW-0175">Coiled coil</keyword>
<dbReference type="GO" id="GO:0005882">
    <property type="term" value="C:intermediate filament"/>
    <property type="evidence" value="ECO:0007669"/>
    <property type="project" value="UniProtKB-KW"/>
</dbReference>
<dbReference type="PROSITE" id="PS51841">
    <property type="entry name" value="LTD"/>
    <property type="match status" value="1"/>
</dbReference>
<name>A0A9P1N8H2_9PELO</name>
<comment type="caution">
    <text evidence="7">The sequence shown here is derived from an EMBL/GenBank/DDBJ whole genome shotgun (WGS) entry which is preliminary data.</text>
</comment>
<feature type="coiled-coil region" evidence="3">
    <location>
        <begin position="982"/>
        <end position="1044"/>
    </location>
</feature>
<dbReference type="Pfam" id="PF00038">
    <property type="entry name" value="Filament"/>
    <property type="match status" value="1"/>
</dbReference>
<feature type="region of interest" description="Disordered" evidence="4">
    <location>
        <begin position="441"/>
        <end position="488"/>
    </location>
</feature>
<feature type="region of interest" description="Disordered" evidence="4">
    <location>
        <begin position="1313"/>
        <end position="1332"/>
    </location>
</feature>
<feature type="region of interest" description="Disordered" evidence="4">
    <location>
        <begin position="646"/>
        <end position="669"/>
    </location>
</feature>